<evidence type="ECO:0000313" key="3">
    <source>
        <dbReference type="RefSeq" id="XP_010247829.1"/>
    </source>
</evidence>
<dbReference type="Proteomes" id="UP000189703">
    <property type="component" value="Unplaced"/>
</dbReference>
<dbReference type="KEGG" id="nnu:104590783"/>
<organism evidence="2 3">
    <name type="scientific">Nelumbo nucifera</name>
    <name type="common">Sacred lotus</name>
    <dbReference type="NCBI Taxonomy" id="4432"/>
    <lineage>
        <taxon>Eukaryota</taxon>
        <taxon>Viridiplantae</taxon>
        <taxon>Streptophyta</taxon>
        <taxon>Embryophyta</taxon>
        <taxon>Tracheophyta</taxon>
        <taxon>Spermatophyta</taxon>
        <taxon>Magnoliopsida</taxon>
        <taxon>Proteales</taxon>
        <taxon>Nelumbonaceae</taxon>
        <taxon>Nelumbo</taxon>
    </lineage>
</organism>
<dbReference type="AlphaFoldDB" id="A0A1U7ZHX2"/>
<dbReference type="GeneID" id="104590783"/>
<proteinExistence type="predicted"/>
<keyword evidence="2" id="KW-1185">Reference proteome</keyword>
<evidence type="ECO:0000256" key="1">
    <source>
        <dbReference type="SAM" id="MobiDB-lite"/>
    </source>
</evidence>
<accession>A0A1U7ZHX2</accession>
<dbReference type="PANTHER" id="PTHR33527">
    <property type="entry name" value="OS07G0274300 PROTEIN"/>
    <property type="match status" value="1"/>
</dbReference>
<reference evidence="3" key="1">
    <citation type="submission" date="2025-08" db="UniProtKB">
        <authorList>
            <consortium name="RefSeq"/>
        </authorList>
    </citation>
    <scope>IDENTIFICATION</scope>
</reference>
<protein>
    <submittedName>
        <fullName evidence="3">Uncharacterized protein LOC104590783</fullName>
    </submittedName>
</protein>
<name>A0A1U7ZHX2_NELNU</name>
<dbReference type="eggNOG" id="ENOG502QW2W">
    <property type="taxonomic scope" value="Eukaryota"/>
</dbReference>
<sequence length="266" mass="30350">MNFPITTEELKSFHTIDRKLYFRLVINFWRDITQSMKVIALWMWLEDVGYPNIIHQMLSLPDTIVNALADEAVNCLNCIELGEIPPHANTNIPLTLKLLKQEISLNFFLNNRISASNGIRKMLNDVCIKAFDDIAYMALTNATKPMASSAEGSSNTSCMQSDLNPSAQPWKPTDEIPPDNRTLFLTFSKGYPLSEEEVRDFFNTNYGDCIEAIYMQDVPSDVQPLFARLVFYSPSTIAFILGGKDKAKFIINRKHAWARLFVPRRN</sequence>
<evidence type="ECO:0000313" key="2">
    <source>
        <dbReference type="Proteomes" id="UP000189703"/>
    </source>
</evidence>
<dbReference type="RefSeq" id="XP_010247829.1">
    <property type="nucleotide sequence ID" value="XM_010249527.1"/>
</dbReference>
<feature type="compositionally biased region" description="Polar residues" evidence="1">
    <location>
        <begin position="150"/>
        <end position="167"/>
    </location>
</feature>
<feature type="region of interest" description="Disordered" evidence="1">
    <location>
        <begin position="148"/>
        <end position="171"/>
    </location>
</feature>
<dbReference type="OMA" id="GIHQKRE"/>
<dbReference type="OrthoDB" id="1882251at2759"/>
<dbReference type="PANTHER" id="PTHR33527:SF14">
    <property type="entry name" value="OS07G0274300 PROTEIN"/>
    <property type="match status" value="1"/>
</dbReference>
<gene>
    <name evidence="3" type="primary">LOC104590783</name>
</gene>